<sequence>MTDVGDTNSRADADDPRHELWQRKARHFESRVHFNRLCNLRVGQWDDRQVVMHLPHAEQLCNSTDGIHGGVVGALADTCGTAAALAATGADGFIATVSMNINYLAAATTDLTAVGVCVKPGKRIQVSEVSVTDANGRLVAKATITSSLPS</sequence>
<evidence type="ECO:0000313" key="5">
    <source>
        <dbReference type="EMBL" id="CAB4744176.1"/>
    </source>
</evidence>
<evidence type="ECO:0000313" key="8">
    <source>
        <dbReference type="EMBL" id="CAB4960797.1"/>
    </source>
</evidence>
<dbReference type="PANTHER" id="PTHR21660">
    <property type="entry name" value="THIOESTERASE SUPERFAMILY MEMBER-RELATED"/>
    <property type="match status" value="1"/>
</dbReference>
<reference evidence="5" key="1">
    <citation type="submission" date="2020-05" db="EMBL/GenBank/DDBJ databases">
        <authorList>
            <person name="Chiriac C."/>
            <person name="Salcher M."/>
            <person name="Ghai R."/>
            <person name="Kavagutti S V."/>
        </authorList>
    </citation>
    <scope>NUCLEOTIDE SEQUENCE</scope>
</reference>
<dbReference type="InterPro" id="IPR003736">
    <property type="entry name" value="PAAI_dom"/>
</dbReference>
<dbReference type="PANTHER" id="PTHR21660:SF1">
    <property type="entry name" value="ACYL-COENZYME A THIOESTERASE 13"/>
    <property type="match status" value="1"/>
</dbReference>
<dbReference type="InterPro" id="IPR039298">
    <property type="entry name" value="ACOT13"/>
</dbReference>
<evidence type="ECO:0000256" key="2">
    <source>
        <dbReference type="ARBA" id="ARBA00022801"/>
    </source>
</evidence>
<dbReference type="CDD" id="cd03443">
    <property type="entry name" value="PaaI_thioesterase"/>
    <property type="match status" value="1"/>
</dbReference>
<dbReference type="EMBL" id="CAESGF010000035">
    <property type="protein sequence ID" value="CAB4365535.1"/>
    <property type="molecule type" value="Genomic_DNA"/>
</dbReference>
<evidence type="ECO:0000313" key="6">
    <source>
        <dbReference type="EMBL" id="CAB4811934.1"/>
    </source>
</evidence>
<evidence type="ECO:0000313" key="4">
    <source>
        <dbReference type="EMBL" id="CAB4365535.1"/>
    </source>
</evidence>
<dbReference type="InterPro" id="IPR006683">
    <property type="entry name" value="Thioestr_dom"/>
</dbReference>
<gene>
    <name evidence="5" type="ORF">UFOPK2656_03123</name>
    <name evidence="6" type="ORF">UFOPK3099_00801</name>
    <name evidence="7" type="ORF">UFOPK3267_03029</name>
    <name evidence="8" type="ORF">UFOPK3651_03502</name>
    <name evidence="9" type="ORF">UFOPK3931_01728</name>
    <name evidence="4" type="ORF">UFOPK4189_03278</name>
</gene>
<protein>
    <submittedName>
        <fullName evidence="5">Unannotated protein</fullName>
    </submittedName>
</protein>
<comment type="similarity">
    <text evidence="1">Belongs to the thioesterase PaaI family.</text>
</comment>
<dbReference type="Gene3D" id="3.10.129.10">
    <property type="entry name" value="Hotdog Thioesterase"/>
    <property type="match status" value="1"/>
</dbReference>
<dbReference type="EMBL" id="CAFBMT010000049">
    <property type="protein sequence ID" value="CAB4960797.1"/>
    <property type="molecule type" value="Genomic_DNA"/>
</dbReference>
<dbReference type="EMBL" id="CAFBOL010000045">
    <property type="protein sequence ID" value="CAB4994932.1"/>
    <property type="molecule type" value="Genomic_DNA"/>
</dbReference>
<evidence type="ECO:0000259" key="3">
    <source>
        <dbReference type="Pfam" id="PF03061"/>
    </source>
</evidence>
<dbReference type="EMBL" id="CAFAAV010000045">
    <property type="protein sequence ID" value="CAB4811934.1"/>
    <property type="molecule type" value="Genomic_DNA"/>
</dbReference>
<evidence type="ECO:0000313" key="9">
    <source>
        <dbReference type="EMBL" id="CAB4994932.1"/>
    </source>
</evidence>
<feature type="domain" description="Thioesterase" evidence="3">
    <location>
        <begin position="67"/>
        <end position="140"/>
    </location>
</feature>
<dbReference type="InterPro" id="IPR029069">
    <property type="entry name" value="HotDog_dom_sf"/>
</dbReference>
<dbReference type="GO" id="GO:0047617">
    <property type="term" value="F:fatty acyl-CoA hydrolase activity"/>
    <property type="evidence" value="ECO:0007669"/>
    <property type="project" value="InterPro"/>
</dbReference>
<evidence type="ECO:0000256" key="1">
    <source>
        <dbReference type="ARBA" id="ARBA00008324"/>
    </source>
</evidence>
<organism evidence="5">
    <name type="scientific">freshwater metagenome</name>
    <dbReference type="NCBI Taxonomy" id="449393"/>
    <lineage>
        <taxon>unclassified sequences</taxon>
        <taxon>metagenomes</taxon>
        <taxon>ecological metagenomes</taxon>
    </lineage>
</organism>
<dbReference type="NCBIfam" id="TIGR00369">
    <property type="entry name" value="unchar_dom_1"/>
    <property type="match status" value="1"/>
</dbReference>
<accession>A0A6J6TAN8</accession>
<dbReference type="SUPFAM" id="SSF54637">
    <property type="entry name" value="Thioesterase/thiol ester dehydrase-isomerase"/>
    <property type="match status" value="1"/>
</dbReference>
<keyword evidence="2" id="KW-0378">Hydrolase</keyword>
<dbReference type="AlphaFoldDB" id="A0A6J6TAN8"/>
<proteinExistence type="inferred from homology"/>
<evidence type="ECO:0000313" key="7">
    <source>
        <dbReference type="EMBL" id="CAB4853497.1"/>
    </source>
</evidence>
<dbReference type="EMBL" id="CAFBIY010000268">
    <property type="protein sequence ID" value="CAB4853497.1"/>
    <property type="molecule type" value="Genomic_DNA"/>
</dbReference>
<dbReference type="EMBL" id="CAEZYF010000030">
    <property type="protein sequence ID" value="CAB4744176.1"/>
    <property type="molecule type" value="Genomic_DNA"/>
</dbReference>
<name>A0A6J6TAN8_9ZZZZ</name>
<dbReference type="Pfam" id="PF03061">
    <property type="entry name" value="4HBT"/>
    <property type="match status" value="1"/>
</dbReference>